<evidence type="ECO:0000313" key="2">
    <source>
        <dbReference type="Proteomes" id="UP000217083"/>
    </source>
</evidence>
<gene>
    <name evidence="1" type="ORF">CIB95_10940</name>
</gene>
<dbReference type="EMBL" id="NPIA01000005">
    <property type="protein sequence ID" value="OZM56729.1"/>
    <property type="molecule type" value="Genomic_DNA"/>
</dbReference>
<dbReference type="Proteomes" id="UP000217083">
    <property type="component" value="Unassembled WGS sequence"/>
</dbReference>
<dbReference type="AlphaFoldDB" id="A0A263BSR0"/>
<keyword evidence="2" id="KW-1185">Reference proteome</keyword>
<sequence length="198" mass="22298">MKKRYYILVLIVLFPLIYSLFSGFGFTAASTITGKHVLSKDTVYGKAILFEDPDLGTFGVARIESVFHLLYKYSGESTDQSIEKDKPFAVTGFGTSELDGKDGFLLAIKTSANSSIQYITVGNHLGRLHTSSPYSMTLDDVRANQEYYDVEEVTNNYTLFVLDSNDHNRDKYIIRGFDSKGKLIADKLWAAKIRYVNK</sequence>
<reference evidence="2" key="1">
    <citation type="submission" date="2017-08" db="EMBL/GenBank/DDBJ databases">
        <authorList>
            <person name="Huang Z."/>
        </authorList>
    </citation>
    <scope>NUCLEOTIDE SEQUENCE [LARGE SCALE GENOMIC DNA]</scope>
    <source>
        <strain evidence="2">SA5d-4</strain>
    </source>
</reference>
<dbReference type="RefSeq" id="WP_094925088.1">
    <property type="nucleotide sequence ID" value="NZ_NPIA01000005.1"/>
</dbReference>
<evidence type="ECO:0000313" key="1">
    <source>
        <dbReference type="EMBL" id="OZM56729.1"/>
    </source>
</evidence>
<accession>A0A263BSR0</accession>
<name>A0A263BSR0_9BACI</name>
<organism evidence="1 2">
    <name type="scientific">Lottiidibacillus patelloidae</name>
    <dbReference type="NCBI Taxonomy" id="2670334"/>
    <lineage>
        <taxon>Bacteria</taxon>
        <taxon>Bacillati</taxon>
        <taxon>Bacillota</taxon>
        <taxon>Bacilli</taxon>
        <taxon>Bacillales</taxon>
        <taxon>Bacillaceae</taxon>
        <taxon>Lottiidibacillus</taxon>
    </lineage>
</organism>
<comment type="caution">
    <text evidence="1">The sequence shown here is derived from an EMBL/GenBank/DDBJ whole genome shotgun (WGS) entry which is preliminary data.</text>
</comment>
<reference evidence="1 2" key="2">
    <citation type="submission" date="2017-09" db="EMBL/GenBank/DDBJ databases">
        <title>Bacillus patelloidae sp. nov., isolated from the intestinal tract of a marine limpet.</title>
        <authorList>
            <person name="Liu R."/>
            <person name="Dong C."/>
            <person name="Shao Z."/>
        </authorList>
    </citation>
    <scope>NUCLEOTIDE SEQUENCE [LARGE SCALE GENOMIC DNA]</scope>
    <source>
        <strain evidence="1 2">SA5d-4</strain>
    </source>
</reference>
<protein>
    <submittedName>
        <fullName evidence="1">Uncharacterized protein</fullName>
    </submittedName>
</protein>
<proteinExistence type="predicted"/>